<dbReference type="Gene3D" id="2.40.10.230">
    <property type="entry name" value="Probable tRNA pseudouridine synthase domain"/>
    <property type="match status" value="1"/>
</dbReference>
<dbReference type="AlphaFoldDB" id="A0AAI9T058"/>
<feature type="compositionally biased region" description="Basic and acidic residues" evidence="12">
    <location>
        <begin position="71"/>
        <end position="92"/>
    </location>
</feature>
<evidence type="ECO:0000256" key="12">
    <source>
        <dbReference type="SAM" id="MobiDB-lite"/>
    </source>
</evidence>
<feature type="compositionally biased region" description="Low complexity" evidence="12">
    <location>
        <begin position="181"/>
        <end position="197"/>
    </location>
</feature>
<organism evidence="13 14">
    <name type="scientific">Candida oxycetoniae</name>
    <dbReference type="NCBI Taxonomy" id="497107"/>
    <lineage>
        <taxon>Eukaryota</taxon>
        <taxon>Fungi</taxon>
        <taxon>Dikarya</taxon>
        <taxon>Ascomycota</taxon>
        <taxon>Saccharomycotina</taxon>
        <taxon>Pichiomycetes</taxon>
        <taxon>Debaryomycetaceae</taxon>
        <taxon>Candida/Lodderomyces clade</taxon>
        <taxon>Candida</taxon>
    </lineage>
</organism>
<evidence type="ECO:0000256" key="8">
    <source>
        <dbReference type="ARBA" id="ARBA00023242"/>
    </source>
</evidence>
<dbReference type="EMBL" id="JAHUZD010000026">
    <property type="protein sequence ID" value="KAI3405987.2"/>
    <property type="molecule type" value="Genomic_DNA"/>
</dbReference>
<keyword evidence="7" id="KW-0694">RNA-binding</keyword>
<feature type="compositionally biased region" description="Low complexity" evidence="12">
    <location>
        <begin position="455"/>
        <end position="469"/>
    </location>
</feature>
<dbReference type="GO" id="GO:0000493">
    <property type="term" value="P:box H/ACA snoRNP assembly"/>
    <property type="evidence" value="ECO:0007669"/>
    <property type="project" value="InterPro"/>
</dbReference>
<evidence type="ECO:0000256" key="3">
    <source>
        <dbReference type="ARBA" id="ARBA00021438"/>
    </source>
</evidence>
<feature type="region of interest" description="Disordered" evidence="12">
    <location>
        <begin position="180"/>
        <end position="252"/>
    </location>
</feature>
<feature type="region of interest" description="Disordered" evidence="12">
    <location>
        <begin position="492"/>
        <end position="523"/>
    </location>
</feature>
<gene>
    <name evidence="13" type="ORF">KGF56_001206</name>
</gene>
<feature type="compositionally biased region" description="Basic and acidic residues" evidence="12">
    <location>
        <begin position="102"/>
        <end position="114"/>
    </location>
</feature>
<dbReference type="FunFam" id="2.40.10.230:FF:000002">
    <property type="entry name" value="H/ACA ribonucleoprotein complex non-core subunit NAF1"/>
    <property type="match status" value="1"/>
</dbReference>
<protein>
    <recommendedName>
        <fullName evidence="3">H/ACA ribonucleoprotein complex non-core subunit NAF1</fullName>
    </recommendedName>
    <alternativeName>
        <fullName evidence="11">Nuclear assembly factor 1</fullName>
    </alternativeName>
</protein>
<comment type="caution">
    <text evidence="13">The sequence shown here is derived from an EMBL/GenBank/DDBJ whole genome shotgun (WGS) entry which is preliminary data.</text>
</comment>
<comment type="subunit">
    <text evidence="10">During assembly of the complex, component of the small nucleolar ribonucleoprotein particles containing H/ACA-type snoRNAs (H/ACA snoRNPs) which contains CBF5, NAF1, NHP2 and NOP10 proteins. Interacts with SHQ1. Interacts directly with CBF5. Interacts with hyperphosphorylated C-terminal domain (CTD) of RNA polymerase II large subunit (RPB1).</text>
</comment>
<feature type="compositionally biased region" description="Basic and acidic residues" evidence="12">
    <location>
        <begin position="1"/>
        <end position="21"/>
    </location>
</feature>
<feature type="region of interest" description="Disordered" evidence="12">
    <location>
        <begin position="414"/>
        <end position="473"/>
    </location>
</feature>
<evidence type="ECO:0000256" key="11">
    <source>
        <dbReference type="ARBA" id="ARBA00076743"/>
    </source>
</evidence>
<keyword evidence="6" id="KW-0597">Phosphoprotein</keyword>
<dbReference type="InterPro" id="IPR040309">
    <property type="entry name" value="Naf1"/>
</dbReference>
<dbReference type="InterPro" id="IPR038664">
    <property type="entry name" value="Gar1/Naf1_Cbf5-bd_sf"/>
</dbReference>
<evidence type="ECO:0000256" key="10">
    <source>
        <dbReference type="ARBA" id="ARBA00065983"/>
    </source>
</evidence>
<feature type="compositionally biased region" description="Acidic residues" evidence="12">
    <location>
        <begin position="210"/>
        <end position="244"/>
    </location>
</feature>
<dbReference type="InterPro" id="IPR007504">
    <property type="entry name" value="H/ACA_rnp_Gar1/Naf1"/>
</dbReference>
<dbReference type="GO" id="GO:0005732">
    <property type="term" value="C:sno(s)RNA-containing ribonucleoprotein complex"/>
    <property type="evidence" value="ECO:0007669"/>
    <property type="project" value="InterPro"/>
</dbReference>
<evidence type="ECO:0000256" key="4">
    <source>
        <dbReference type="ARBA" id="ARBA00022517"/>
    </source>
</evidence>
<feature type="compositionally biased region" description="Polar residues" evidence="12">
    <location>
        <begin position="22"/>
        <end position="33"/>
    </location>
</feature>
<comment type="function">
    <text evidence="9">RNA-binding protein required for the maturation of box H/ACA snoRNPs complex and ribosome biogenesis. During assembly of the H/ACA snoRNPs complex, it associates with the complex and disappears during maturation of the complex and is replaced by GAR1 to yield mature H/ACA snoRNPs complex. Acts as a competitive binder for CBF5 probably required to prevent non-cognate RNAs from being loaded during transport of the particle by inducing a non-productive conformation of CBF5.</text>
</comment>
<feature type="compositionally biased region" description="Polar residues" evidence="12">
    <location>
        <begin position="504"/>
        <end position="523"/>
    </location>
</feature>
<dbReference type="Pfam" id="PF04410">
    <property type="entry name" value="Gar1"/>
    <property type="match status" value="1"/>
</dbReference>
<feature type="compositionally biased region" description="Polar residues" evidence="12">
    <location>
        <begin position="61"/>
        <end position="70"/>
    </location>
</feature>
<evidence type="ECO:0000313" key="14">
    <source>
        <dbReference type="Proteomes" id="UP001202479"/>
    </source>
</evidence>
<name>A0AAI9T058_9ASCO</name>
<evidence type="ECO:0000256" key="9">
    <source>
        <dbReference type="ARBA" id="ARBA00054735"/>
    </source>
</evidence>
<keyword evidence="8" id="KW-0539">Nucleus</keyword>
<evidence type="ECO:0000256" key="1">
    <source>
        <dbReference type="ARBA" id="ARBA00004123"/>
    </source>
</evidence>
<comment type="subcellular location">
    <subcellularLocation>
        <location evidence="1">Nucleus</location>
    </subcellularLocation>
</comment>
<dbReference type="InterPro" id="IPR009000">
    <property type="entry name" value="Transl_B-barrel_sf"/>
</dbReference>
<dbReference type="SUPFAM" id="SSF50447">
    <property type="entry name" value="Translation proteins"/>
    <property type="match status" value="1"/>
</dbReference>
<evidence type="ECO:0000256" key="7">
    <source>
        <dbReference type="ARBA" id="ARBA00022884"/>
    </source>
</evidence>
<reference evidence="13" key="1">
    <citation type="journal article" date="2022" name="DNA Res.">
        <title>Genome analysis of five recently described species of the CUG-Ser clade uncovers Candida theae as a new hybrid lineage with pathogenic potential in the Candida parapsilosis species complex.</title>
        <authorList>
            <person name="Mixao V."/>
            <person name="Del Olmo V."/>
            <person name="Hegedusova E."/>
            <person name="Saus E."/>
            <person name="Pryszcz L."/>
            <person name="Cillingova A."/>
            <person name="Nosek J."/>
            <person name="Gabaldon T."/>
        </authorList>
    </citation>
    <scope>NUCLEOTIDE SEQUENCE</scope>
    <source>
        <strain evidence="13">CBS 10844</strain>
    </source>
</reference>
<comment type="similarity">
    <text evidence="2">Belongs to the NAF1 family.</text>
</comment>
<dbReference type="PANTHER" id="PTHR31633:SF1">
    <property type="entry name" value="H_ACA RIBONUCLEOPROTEIN COMPLEX NON-CORE SUBUNIT NAF1"/>
    <property type="match status" value="1"/>
</dbReference>
<evidence type="ECO:0000256" key="6">
    <source>
        <dbReference type="ARBA" id="ARBA00022553"/>
    </source>
</evidence>
<feature type="compositionally biased region" description="Basic and acidic residues" evidence="12">
    <location>
        <begin position="143"/>
        <end position="161"/>
    </location>
</feature>
<dbReference type="GO" id="GO:0001522">
    <property type="term" value="P:pseudouridine synthesis"/>
    <property type="evidence" value="ECO:0007669"/>
    <property type="project" value="InterPro"/>
</dbReference>
<dbReference type="Proteomes" id="UP001202479">
    <property type="component" value="Unassembled WGS sequence"/>
</dbReference>
<feature type="region of interest" description="Disordered" evidence="12">
    <location>
        <begin position="538"/>
        <end position="560"/>
    </location>
</feature>
<accession>A0AAI9T058</accession>
<evidence type="ECO:0000256" key="2">
    <source>
        <dbReference type="ARBA" id="ARBA00009801"/>
    </source>
</evidence>
<sequence>MGDAMHHVSTDNMNDRKEQTKDGPNSESIQSALENDREQDLQINIGEEDIEKGHLEEPLSPNKSLEGNQLDTEKKEEQEKEEQEKEEKKEEQEEKEEEQEKEEQKEEQKEKKEEQEEQEEQEDKEEEEDKEKSKSALNEDISEDLHHSSEPKNEFTGDEKAKNTILEEVAVNMQETKAFISSNANASEETTNTNNEAITDKEKTEAGDLSSDDDDNDDNDDDNDDDDDDNSSSSSDESDEEDISDSVSQEKETQLEANAAIDIDNDEDDAIDGPIKSVNEVEEKALSLPDDYKIPENAPIERIGEITGIVENSIIIKAKTSGEFRILKEGSIFCFEDRQPIGPLFEIFGRVQSPVYSIKFSTKEETEKFKDCKGKTVCYVVTDSQFLYTDTIKHVKGTDASNCYDEELLEEEQEFSDDESELAAKQARKKKRKNKDVTNLKKKEENRPIKRQHVSSYSPMHNSNSSRSNPASYERTQYSNYASNQQLNQYPQNSNLQYDYPYQPQFSTNHAYQQPPYNASSFNQPSAYITPYYQQSGIAPSMNQSPPSMNQSPPQYNQLYQQPNQNVNSAQLAHLQNLLMQQLQRNQQCNNPNNDYHPDNKQ</sequence>
<feature type="compositionally biased region" description="Basic and acidic residues" evidence="12">
    <location>
        <begin position="435"/>
        <end position="448"/>
    </location>
</feature>
<feature type="compositionally biased region" description="Acidic residues" evidence="12">
    <location>
        <begin position="115"/>
        <end position="129"/>
    </location>
</feature>
<dbReference type="GO" id="GO:0006364">
    <property type="term" value="P:rRNA processing"/>
    <property type="evidence" value="ECO:0007669"/>
    <property type="project" value="UniProtKB-KW"/>
</dbReference>
<keyword evidence="5" id="KW-0698">rRNA processing</keyword>
<dbReference type="PANTHER" id="PTHR31633">
    <property type="entry name" value="H/ACA RIBONUCLEOPROTEIN COMPLEX NON-CORE SUBUNIT NAF1"/>
    <property type="match status" value="1"/>
</dbReference>
<feature type="region of interest" description="Disordered" evidence="12">
    <location>
        <begin position="1"/>
        <end position="161"/>
    </location>
</feature>
<keyword evidence="14" id="KW-1185">Reference proteome</keyword>
<dbReference type="GO" id="GO:0005634">
    <property type="term" value="C:nucleus"/>
    <property type="evidence" value="ECO:0007669"/>
    <property type="project" value="UniProtKB-SubCell"/>
</dbReference>
<evidence type="ECO:0000313" key="13">
    <source>
        <dbReference type="EMBL" id="KAI3405987.2"/>
    </source>
</evidence>
<proteinExistence type="inferred from homology"/>
<keyword evidence="4" id="KW-0690">Ribosome biogenesis</keyword>
<feature type="compositionally biased region" description="Low complexity" evidence="12">
    <location>
        <begin position="540"/>
        <end position="560"/>
    </location>
</feature>
<dbReference type="RefSeq" id="XP_049181732.1">
    <property type="nucleotide sequence ID" value="XM_049322305.1"/>
</dbReference>
<dbReference type="GeneID" id="73378823"/>
<evidence type="ECO:0000256" key="5">
    <source>
        <dbReference type="ARBA" id="ARBA00022552"/>
    </source>
</evidence>
<dbReference type="GO" id="GO:0003723">
    <property type="term" value="F:RNA binding"/>
    <property type="evidence" value="ECO:0007669"/>
    <property type="project" value="UniProtKB-KW"/>
</dbReference>